<dbReference type="Gene3D" id="3.60.15.10">
    <property type="entry name" value="Ribonuclease Z/Hydroxyacylglutathione hydrolase-like"/>
    <property type="match status" value="1"/>
</dbReference>
<accession>A0ABR7Q4Y6</accession>
<dbReference type="InterPro" id="IPR052159">
    <property type="entry name" value="Competence_DNA_uptake"/>
</dbReference>
<dbReference type="PANTHER" id="PTHR30619">
    <property type="entry name" value="DNA INTERNALIZATION/COMPETENCE PROTEIN COMEC/REC2"/>
    <property type="match status" value="1"/>
</dbReference>
<dbReference type="RefSeq" id="WP_187560596.1">
    <property type="nucleotide sequence ID" value="NZ_JACGWS010000001.1"/>
</dbReference>
<sequence length="403" mass="46823">MYLKYHKARFPEDILIYIEEFNKEDHYVLFDFYDSNEFEAFSSTLDNDYDLNQATMVRIVNYNKRTIRENTYYSIKRETVVYWRENNLVVQTEDSFLIGFTIDMSEYDFEEVFMHSVSLNDPFSFNHLMYGKRDIEDLDFDLSGKLSVIVRNIGQGNWNEILNDDSYSIVYDCGTFMNAKKVDVRALINTRSHDYIKDKPSLFLSHWDKDHYHCLIGMTDAELSSFSNFICRDNVPNITSRKLYSRIRSLIPSNNLYSIPADTRSSRGGMTFLRPLNNIKKQLVIYNSQYHKDRNISGIFISLKTAKSSVIFSGDAHYSQISQCILPDLNYKHNHNLIVPHHGGKGGKYEYNNPGKVFFDNAIISVGKNKYGHPIPYYVNALKSDFKVTTTTTSSIGDIIINL</sequence>
<name>A0ABR7Q4Y6_9FLAO</name>
<evidence type="ECO:0008006" key="3">
    <source>
        <dbReference type="Google" id="ProtNLM"/>
    </source>
</evidence>
<dbReference type="PANTHER" id="PTHR30619:SF1">
    <property type="entry name" value="RECOMBINATION PROTEIN 2"/>
    <property type="match status" value="1"/>
</dbReference>
<dbReference type="Proteomes" id="UP000619238">
    <property type="component" value="Unassembled WGS sequence"/>
</dbReference>
<dbReference type="SUPFAM" id="SSF56281">
    <property type="entry name" value="Metallo-hydrolase/oxidoreductase"/>
    <property type="match status" value="1"/>
</dbReference>
<evidence type="ECO:0000313" key="2">
    <source>
        <dbReference type="Proteomes" id="UP000619238"/>
    </source>
</evidence>
<keyword evidence="2" id="KW-1185">Reference proteome</keyword>
<protein>
    <recommendedName>
        <fullName evidence="3">Hydrolase</fullName>
    </recommendedName>
</protein>
<evidence type="ECO:0000313" key="1">
    <source>
        <dbReference type="EMBL" id="MBC8753568.1"/>
    </source>
</evidence>
<comment type="caution">
    <text evidence="1">The sequence shown here is derived from an EMBL/GenBank/DDBJ whole genome shotgun (WGS) entry which is preliminary data.</text>
</comment>
<reference evidence="1 2" key="1">
    <citation type="submission" date="2020-07" db="EMBL/GenBank/DDBJ databases">
        <title>Description of Kordia aestuariivivens sp. nov., isolated from a tidal flat.</title>
        <authorList>
            <person name="Park S."/>
            <person name="Yoon J.-H."/>
        </authorList>
    </citation>
    <scope>NUCLEOTIDE SEQUENCE [LARGE SCALE GENOMIC DNA]</scope>
    <source>
        <strain evidence="1 2">YSTF-M3</strain>
    </source>
</reference>
<dbReference type="EMBL" id="JACGWS010000001">
    <property type="protein sequence ID" value="MBC8753568.1"/>
    <property type="molecule type" value="Genomic_DNA"/>
</dbReference>
<gene>
    <name evidence="1" type="ORF">H2O64_02720</name>
</gene>
<proteinExistence type="predicted"/>
<organism evidence="1 2">
    <name type="scientific">Kordia aestuariivivens</name>
    <dbReference type="NCBI Taxonomy" id="2759037"/>
    <lineage>
        <taxon>Bacteria</taxon>
        <taxon>Pseudomonadati</taxon>
        <taxon>Bacteroidota</taxon>
        <taxon>Flavobacteriia</taxon>
        <taxon>Flavobacteriales</taxon>
        <taxon>Flavobacteriaceae</taxon>
        <taxon>Kordia</taxon>
    </lineage>
</organism>
<dbReference type="InterPro" id="IPR036866">
    <property type="entry name" value="RibonucZ/Hydroxyglut_hydro"/>
</dbReference>